<feature type="transmembrane region" description="Helical" evidence="12">
    <location>
        <begin position="260"/>
        <end position="278"/>
    </location>
</feature>
<accession>A0A078AS92</accession>
<dbReference type="Pfam" id="PF03901">
    <property type="entry name" value="Glyco_transf_22"/>
    <property type="match status" value="1"/>
</dbReference>
<proteinExistence type="inferred from homology"/>
<evidence type="ECO:0000256" key="6">
    <source>
        <dbReference type="ARBA" id="ARBA00022692"/>
    </source>
</evidence>
<dbReference type="InParanoid" id="A0A078AS92"/>
<evidence type="ECO:0000256" key="7">
    <source>
        <dbReference type="ARBA" id="ARBA00022824"/>
    </source>
</evidence>
<dbReference type="UniPathway" id="UPA00378"/>
<comment type="function">
    <text evidence="10">Mannosyltransferase that operates in the biosynthetic pathway of dolichol-linked oligosaccharides, the glycan precursors employed in protein asparagine (N)-glycosylation. The assembly of dolichol-linked oligosaccharides begins on the cytosolic side of the endoplasmic reticulum membrane and finishes in its lumen. The sequential addition of sugars to dolichol pyrophosphate produces dolichol-linked oligosaccharides containing fourteen sugars, including two GlcNAcs, nine mannoses and three glucoses. Once assembled, the oligosaccharide is transferred from the lipid to nascent proteins by oligosaccharyltransferases. In the lumen of the endoplasmic reticulum, adds the eighth mannose residue in an alpha-1,6 linkage onto Man(7)GlcNAc(2)-PP-dolichol to produce Man(8)GlcNAc(2)-PP-dolichol.</text>
</comment>
<evidence type="ECO:0000256" key="9">
    <source>
        <dbReference type="ARBA" id="ARBA00023136"/>
    </source>
</evidence>
<keyword evidence="8 12" id="KW-1133">Transmembrane helix</keyword>
<protein>
    <recommendedName>
        <fullName evidence="12">Mannosyltransferase</fullName>
        <ecNumber evidence="12">2.4.1.-</ecNumber>
    </recommendedName>
</protein>
<feature type="transmembrane region" description="Helical" evidence="12">
    <location>
        <begin position="284"/>
        <end position="303"/>
    </location>
</feature>
<evidence type="ECO:0000256" key="5">
    <source>
        <dbReference type="ARBA" id="ARBA00022679"/>
    </source>
</evidence>
<evidence type="ECO:0000256" key="4">
    <source>
        <dbReference type="ARBA" id="ARBA00022676"/>
    </source>
</evidence>
<comment type="subcellular location">
    <subcellularLocation>
        <location evidence="1 12">Endoplasmic reticulum membrane</location>
        <topology evidence="1 12">Multi-pass membrane protein</topology>
    </subcellularLocation>
</comment>
<sequence>MAIEKDTQGQTSNSKALDKWDLFFLVTMITHILAAPYTKVEEIFQVNNIYDHIYLTNDVENYDFIEFPGVVYRTFISSLMIAAIDFPFKYIFVRIGFTCYHMHVFSRITLGLLNYFALKRLRSAVQDKYRDDYITNSFFLMFIYDFLRQKLSLDILKKVIGYGVIFSIVFISITLAIDTFFWREYFNQRLRKTEDESFFMWPELYVLYYNTYLNKSHEWGTSPWYWYFLAAIPKSVTVAIPFLLFGLIYQRRGHIIDLQILDVISPAIIFVGLYSILPHKELRFIFPALTLFNLGGAMVTLAYPCMLAILTIQEVPPFDTSTKTIVTYQLTIKSIEIEMKSNPVLPKPYLHSDVYASMTGFNRFLYENEPIGWKYNRTENMPDTEYLVYTHLISDRNDYAGFKLYKEPVKGFLSLNVKEWIKNPLKNNLVILSDQIYILEREDIQQLRIGSEVKVNYENV</sequence>
<evidence type="ECO:0000256" key="2">
    <source>
        <dbReference type="ARBA" id="ARBA00004922"/>
    </source>
</evidence>
<dbReference type="OrthoDB" id="435339at2759"/>
<evidence type="ECO:0000256" key="11">
    <source>
        <dbReference type="ARBA" id="ARBA00048899"/>
    </source>
</evidence>
<dbReference type="GO" id="GO:0006487">
    <property type="term" value="P:protein N-linked glycosylation"/>
    <property type="evidence" value="ECO:0007669"/>
    <property type="project" value="TreeGrafter"/>
</dbReference>
<reference evidence="13 14" key="1">
    <citation type="submission" date="2014-06" db="EMBL/GenBank/DDBJ databases">
        <authorList>
            <person name="Swart Estienne"/>
        </authorList>
    </citation>
    <scope>NUCLEOTIDE SEQUENCE [LARGE SCALE GENOMIC DNA]</scope>
    <source>
        <strain evidence="13 14">130c</strain>
    </source>
</reference>
<dbReference type="OMA" id="VTMITHI"/>
<keyword evidence="4 12" id="KW-0328">Glycosyltransferase</keyword>
<organism evidence="13 14">
    <name type="scientific">Stylonychia lemnae</name>
    <name type="common">Ciliate</name>
    <dbReference type="NCBI Taxonomy" id="5949"/>
    <lineage>
        <taxon>Eukaryota</taxon>
        <taxon>Sar</taxon>
        <taxon>Alveolata</taxon>
        <taxon>Ciliophora</taxon>
        <taxon>Intramacronucleata</taxon>
        <taxon>Spirotrichea</taxon>
        <taxon>Stichotrichia</taxon>
        <taxon>Sporadotrichida</taxon>
        <taxon>Oxytrichidae</taxon>
        <taxon>Stylonychinae</taxon>
        <taxon>Stylonychia</taxon>
    </lineage>
</organism>
<dbReference type="Proteomes" id="UP000039865">
    <property type="component" value="Unassembled WGS sequence"/>
</dbReference>
<evidence type="ECO:0000256" key="8">
    <source>
        <dbReference type="ARBA" id="ARBA00022989"/>
    </source>
</evidence>
<evidence type="ECO:0000313" key="14">
    <source>
        <dbReference type="Proteomes" id="UP000039865"/>
    </source>
</evidence>
<dbReference type="GO" id="GO:0052917">
    <property type="term" value="F:dol-P-Man:Man(7)GlcNAc(2)-PP-Dol alpha-1,6-mannosyltransferase activity"/>
    <property type="evidence" value="ECO:0007669"/>
    <property type="project" value="UniProtKB-EC"/>
</dbReference>
<feature type="transmembrane region" description="Helical" evidence="12">
    <location>
        <begin position="70"/>
        <end position="88"/>
    </location>
</feature>
<keyword evidence="14" id="KW-1185">Reference proteome</keyword>
<dbReference type="InterPro" id="IPR005599">
    <property type="entry name" value="GPI_mannosylTrfase"/>
</dbReference>
<dbReference type="GO" id="GO:0005789">
    <property type="term" value="C:endoplasmic reticulum membrane"/>
    <property type="evidence" value="ECO:0007669"/>
    <property type="project" value="UniProtKB-SubCell"/>
</dbReference>
<keyword evidence="5 13" id="KW-0808">Transferase</keyword>
<dbReference type="AlphaFoldDB" id="A0A078AS92"/>
<comment type="catalytic activity">
    <reaction evidence="11">
        <text>an alpha-D-Man-(1-&gt;2)-alpha-D-Man-(1-&gt;2)-alpha-D-Man-(1-&gt;3)-[alpha-D-Man-(1-&gt;2)-alpha-D-Man-(1-&gt;3)-alpha-D-Man-(1-&gt;6)]-beta-D-Man-(1-&gt;4)-beta-D-GlcNAc-(1-&gt;4)-alpha-D-GlcNAc-diphospho-di-trans,poly-cis-dolichol + a di-trans,poly-cis-dolichyl beta-D-mannosyl phosphate = an alpha-D-Man-(1-&gt;2)-alpha-D-Man-(1-&gt;2)-alpha-D-Man-(1-&gt;3)-[alpha-D-Man-(1-&gt;2)-alpha-D-Man-(1-&gt;3)-[alpha-D-Man-(1-&gt;6)]-alpha-D-Man-(1-&gt;6)]-beta-D-Man-(1-&gt;4)-beta-D-GlcNAc-(1-&gt;4)-alpha-D-GlcNAc-diphospho-di-trans,poly-cis-dolichol + a di-trans,poly-cis-dolichyl phosphate + H(+)</text>
        <dbReference type="Rhea" id="RHEA:29535"/>
        <dbReference type="Rhea" id="RHEA-COMP:19498"/>
        <dbReference type="Rhea" id="RHEA-COMP:19501"/>
        <dbReference type="Rhea" id="RHEA-COMP:19518"/>
        <dbReference type="Rhea" id="RHEA-COMP:19519"/>
        <dbReference type="ChEBI" id="CHEBI:15378"/>
        <dbReference type="ChEBI" id="CHEBI:57683"/>
        <dbReference type="ChEBI" id="CHEBI:58211"/>
        <dbReference type="ChEBI" id="CHEBI:132517"/>
        <dbReference type="ChEBI" id="CHEBI:132519"/>
        <dbReference type="EC" id="2.4.1.260"/>
    </reaction>
    <physiologicalReaction direction="left-to-right" evidence="11">
        <dbReference type="Rhea" id="RHEA:29536"/>
    </physiologicalReaction>
</comment>
<evidence type="ECO:0000256" key="10">
    <source>
        <dbReference type="ARBA" id="ARBA00044721"/>
    </source>
</evidence>
<feature type="transmembrane region" description="Helical" evidence="12">
    <location>
        <begin position="224"/>
        <end position="248"/>
    </location>
</feature>
<comment type="similarity">
    <text evidence="3 12">Belongs to the glycosyltransferase 22 family.</text>
</comment>
<gene>
    <name evidence="13" type="primary">Contig8172.g8715</name>
    <name evidence="13" type="ORF">STYLEM_12812</name>
</gene>
<dbReference type="PANTHER" id="PTHR22760:SF1">
    <property type="entry name" value="DOL-P-MAN:MAN(7)GLCNAC(2)-PP-DOL ALPHA-1,6-MANNOSYLTRANSFERASE"/>
    <property type="match status" value="1"/>
</dbReference>
<evidence type="ECO:0000313" key="13">
    <source>
        <dbReference type="EMBL" id="CDW83763.1"/>
    </source>
</evidence>
<keyword evidence="6 12" id="KW-0812">Transmembrane</keyword>
<evidence type="ECO:0000256" key="1">
    <source>
        <dbReference type="ARBA" id="ARBA00004477"/>
    </source>
</evidence>
<feature type="transmembrane region" description="Helical" evidence="12">
    <location>
        <begin position="20"/>
        <end position="38"/>
    </location>
</feature>
<name>A0A078AS92_STYLE</name>
<keyword evidence="9 12" id="KW-0472">Membrane</keyword>
<evidence type="ECO:0000256" key="3">
    <source>
        <dbReference type="ARBA" id="ARBA00007063"/>
    </source>
</evidence>
<dbReference type="EC" id="2.4.1.-" evidence="12"/>
<keyword evidence="7 12" id="KW-0256">Endoplasmic reticulum</keyword>
<comment type="pathway">
    <text evidence="2">Protein modification; protein glycosylation.</text>
</comment>
<dbReference type="PANTHER" id="PTHR22760">
    <property type="entry name" value="GLYCOSYLTRANSFERASE"/>
    <property type="match status" value="1"/>
</dbReference>
<evidence type="ECO:0000256" key="12">
    <source>
        <dbReference type="RuleBase" id="RU363075"/>
    </source>
</evidence>
<feature type="transmembrane region" description="Helical" evidence="12">
    <location>
        <begin position="159"/>
        <end position="182"/>
    </location>
</feature>
<dbReference type="EMBL" id="CCKQ01012154">
    <property type="protein sequence ID" value="CDW83763.1"/>
    <property type="molecule type" value="Genomic_DNA"/>
</dbReference>